<dbReference type="GO" id="GO:0030154">
    <property type="term" value="P:cell differentiation"/>
    <property type="evidence" value="ECO:0007669"/>
    <property type="project" value="TreeGrafter"/>
</dbReference>
<evidence type="ECO:0000256" key="2">
    <source>
        <dbReference type="ARBA" id="ARBA00022473"/>
    </source>
</evidence>
<dbReference type="SMART" id="SM00214">
    <property type="entry name" value="VWC"/>
    <property type="match status" value="3"/>
</dbReference>
<evidence type="ECO:0000313" key="9">
    <source>
        <dbReference type="Proteomes" id="UP000695026"/>
    </source>
</evidence>
<evidence type="ECO:0000256" key="7">
    <source>
        <dbReference type="SAM" id="SignalP"/>
    </source>
</evidence>
<keyword evidence="4 7" id="KW-0732">Signal</keyword>
<evidence type="ECO:0000256" key="3">
    <source>
        <dbReference type="ARBA" id="ARBA00022525"/>
    </source>
</evidence>
<dbReference type="Pfam" id="PF00093">
    <property type="entry name" value="VWC"/>
    <property type="match status" value="1"/>
</dbReference>
<dbReference type="GO" id="GO:0036122">
    <property type="term" value="F:BMP binding"/>
    <property type="evidence" value="ECO:0007669"/>
    <property type="project" value="TreeGrafter"/>
</dbReference>
<dbReference type="GeneID" id="103061702"/>
<dbReference type="AlphaFoldDB" id="A0A9F5J175"/>
<evidence type="ECO:0000256" key="1">
    <source>
        <dbReference type="ARBA" id="ARBA00004613"/>
    </source>
</evidence>
<evidence type="ECO:0000256" key="5">
    <source>
        <dbReference type="ARBA" id="ARBA00022737"/>
    </source>
</evidence>
<gene>
    <name evidence="10" type="primary">CHRDL2</name>
</gene>
<dbReference type="Gene3D" id="6.20.200.20">
    <property type="match status" value="1"/>
</dbReference>
<dbReference type="OrthoDB" id="8173378at2759"/>
<protein>
    <submittedName>
        <fullName evidence="10">Chordin-like protein 2</fullName>
    </submittedName>
</protein>
<keyword evidence="6" id="KW-0325">Glycoprotein</keyword>
<evidence type="ECO:0000256" key="6">
    <source>
        <dbReference type="ARBA" id="ARBA00023180"/>
    </source>
</evidence>
<reference evidence="10" key="1">
    <citation type="submission" date="2025-08" db="UniProtKB">
        <authorList>
            <consortium name="RefSeq"/>
        </authorList>
    </citation>
    <scope>IDENTIFICATION</scope>
    <source>
        <tissue evidence="10">Liver</tissue>
    </source>
</reference>
<evidence type="ECO:0000256" key="4">
    <source>
        <dbReference type="ARBA" id="ARBA00022729"/>
    </source>
</evidence>
<feature type="chain" id="PRO_5039922308" evidence="7">
    <location>
        <begin position="26"/>
        <end position="445"/>
    </location>
</feature>
<dbReference type="InterPro" id="IPR045717">
    <property type="entry name" value="CHRDL1/2"/>
</dbReference>
<dbReference type="KEGG" id="pbi:103061702"/>
<keyword evidence="2" id="KW-0217">Developmental protein</keyword>
<evidence type="ECO:0000259" key="8">
    <source>
        <dbReference type="PROSITE" id="PS50184"/>
    </source>
</evidence>
<dbReference type="GO" id="GO:0005615">
    <property type="term" value="C:extracellular space"/>
    <property type="evidence" value="ECO:0007669"/>
    <property type="project" value="TreeGrafter"/>
</dbReference>
<proteinExistence type="predicted"/>
<dbReference type="Gene3D" id="2.10.70.10">
    <property type="entry name" value="Complement Module, domain 1"/>
    <property type="match status" value="2"/>
</dbReference>
<keyword evidence="3" id="KW-0964">Secreted</keyword>
<name>A0A9F5J175_PYTBI</name>
<dbReference type="InterPro" id="IPR045716">
    <property type="entry name" value="CHRDL_1/2_C"/>
</dbReference>
<dbReference type="PANTHER" id="PTHR46303">
    <property type="entry name" value="VWFC DOMAIN-CONTAINING PROTEIN"/>
    <property type="match status" value="1"/>
</dbReference>
<dbReference type="SUPFAM" id="SSF57603">
    <property type="entry name" value="FnI-like domain"/>
    <property type="match status" value="3"/>
</dbReference>
<feature type="domain" description="VWFC" evidence="8">
    <location>
        <begin position="108"/>
        <end position="174"/>
    </location>
</feature>
<dbReference type="RefSeq" id="XP_025030707.1">
    <property type="nucleotide sequence ID" value="XM_025174939.1"/>
</dbReference>
<feature type="signal peptide" evidence="7">
    <location>
        <begin position="1"/>
        <end position="25"/>
    </location>
</feature>
<dbReference type="Proteomes" id="UP000695026">
    <property type="component" value="Unplaced"/>
</dbReference>
<dbReference type="InterPro" id="IPR001007">
    <property type="entry name" value="VWF_dom"/>
</dbReference>
<dbReference type="OMA" id="HGKRYAP"/>
<dbReference type="Pfam" id="PF23334">
    <property type="entry name" value="VWC2L_2nd"/>
    <property type="match status" value="2"/>
</dbReference>
<organism evidence="9 10">
    <name type="scientific">Python bivittatus</name>
    <name type="common">Burmese python</name>
    <name type="synonym">Python molurus bivittatus</name>
    <dbReference type="NCBI Taxonomy" id="176946"/>
    <lineage>
        <taxon>Eukaryota</taxon>
        <taxon>Metazoa</taxon>
        <taxon>Chordata</taxon>
        <taxon>Craniata</taxon>
        <taxon>Vertebrata</taxon>
        <taxon>Euteleostomi</taxon>
        <taxon>Lepidosauria</taxon>
        <taxon>Squamata</taxon>
        <taxon>Bifurcata</taxon>
        <taxon>Unidentata</taxon>
        <taxon>Episquamata</taxon>
        <taxon>Toxicofera</taxon>
        <taxon>Serpentes</taxon>
        <taxon>Henophidia</taxon>
        <taxon>Pythonidae</taxon>
        <taxon>Python</taxon>
    </lineage>
</organism>
<dbReference type="CTD" id="25884"/>
<evidence type="ECO:0000313" key="10">
    <source>
        <dbReference type="RefSeq" id="XP_025030707.1"/>
    </source>
</evidence>
<dbReference type="GO" id="GO:0030514">
    <property type="term" value="P:negative regulation of BMP signaling pathway"/>
    <property type="evidence" value="ECO:0007669"/>
    <property type="project" value="TreeGrafter"/>
</dbReference>
<feature type="domain" description="VWFC" evidence="8">
    <location>
        <begin position="265"/>
        <end position="328"/>
    </location>
</feature>
<dbReference type="Pfam" id="PF19548">
    <property type="entry name" value="CHRDL_1_2_C"/>
    <property type="match status" value="1"/>
</dbReference>
<keyword evidence="5" id="KW-0677">Repeat</keyword>
<comment type="subcellular location">
    <subcellularLocation>
        <location evidence="1">Secreted</location>
    </subcellularLocation>
</comment>
<sequence length="445" mass="49802">MAAEIRRVLLRAGCPLLLLALQIGAGPEVSCTFHGKKYKAGESWHPNLEPQGVMYCLKCTCLEDTRVNCHQIACPVLHCPDLINEPQQCCPTCLELHAPPEIQTPLGSACEYNGALYEDGSLFTTDEPFPSRQPDQCIQCSCWDGQIYCGLITCLELPCATPEMMPGSCCQVCRESPREKLTEVPPLMRGGHFHVMLKSGSCLGCFLVLQEHWLYQSTEASEGKGSLVMGEPPRSASLELIPKTIKPKGRYGTTVKIILKEKNRKACVYKGKTYSHGEVWHPHIHFALPCILCTCRDGVQDCQRVTCPKQYTCGEPEAVEGKCCKACPEDKVMPTRGLDTTQYRASVYVFAPLPTLSGFENAKENLRKMVIERGSLPDVEIYTWKFTGGVFQLIQIKKVKKQDLRQEVKNFWLVSRANEAYWNMLLLQGAEVKMTESPNKETKNL</sequence>
<dbReference type="PANTHER" id="PTHR46303:SF3">
    <property type="entry name" value="CHORDIN-LIKE PROTEIN 2"/>
    <property type="match status" value="1"/>
</dbReference>
<accession>A0A9F5J175</accession>
<keyword evidence="9" id="KW-1185">Reference proteome</keyword>
<dbReference type="PROSITE" id="PS01208">
    <property type="entry name" value="VWFC_1"/>
    <property type="match status" value="3"/>
</dbReference>
<dbReference type="PROSITE" id="PS50184">
    <property type="entry name" value="VWFC_2"/>
    <property type="match status" value="3"/>
</dbReference>
<feature type="domain" description="VWFC" evidence="8">
    <location>
        <begin position="29"/>
        <end position="94"/>
    </location>
</feature>